<name>A0ACB9N647_9MYRT</name>
<reference evidence="2" key="1">
    <citation type="journal article" date="2023" name="Front. Plant Sci.">
        <title>Chromosomal-level genome assembly of Melastoma candidum provides insights into trichome evolution.</title>
        <authorList>
            <person name="Zhong Y."/>
            <person name="Wu W."/>
            <person name="Sun C."/>
            <person name="Zou P."/>
            <person name="Liu Y."/>
            <person name="Dai S."/>
            <person name="Zhou R."/>
        </authorList>
    </citation>
    <scope>NUCLEOTIDE SEQUENCE [LARGE SCALE GENOMIC DNA]</scope>
</reference>
<comment type="caution">
    <text evidence="1">The sequence shown here is derived from an EMBL/GenBank/DDBJ whole genome shotgun (WGS) entry which is preliminary data.</text>
</comment>
<dbReference type="Proteomes" id="UP001057402">
    <property type="component" value="Chromosome 8"/>
</dbReference>
<evidence type="ECO:0000313" key="1">
    <source>
        <dbReference type="EMBL" id="KAI4331194.1"/>
    </source>
</evidence>
<evidence type="ECO:0000313" key="2">
    <source>
        <dbReference type="Proteomes" id="UP001057402"/>
    </source>
</evidence>
<accession>A0ACB9N647</accession>
<gene>
    <name evidence="1" type="ORF">MLD38_029404</name>
</gene>
<protein>
    <submittedName>
        <fullName evidence="1">Uncharacterized protein</fullName>
    </submittedName>
</protein>
<proteinExistence type="predicted"/>
<dbReference type="EMBL" id="CM042887">
    <property type="protein sequence ID" value="KAI4331194.1"/>
    <property type="molecule type" value="Genomic_DNA"/>
</dbReference>
<keyword evidence="2" id="KW-1185">Reference proteome</keyword>
<sequence>MSGDSTYLPHNEDMSPSQNLNLTLQGSRDSEEPQEDEVNGFQVDSHEIEEDGRQDAELNENEQLLQLKDNEHILHRNNLELSTRIELNDPSRNGDFDSREYLPPVVGMEFDSYDDAYNYYHSYAKEVGFAIRIKSSWTKRNSKEKRGAVLCCNCEGFKMIKEASTQRKETRTGCPAMIRLRLVQSNSWRVDEVKLGHNHLFDPVRVKNSKSHRKMDGGAKRKVEPNLTMEIRTIKLYRTPVMDGVNSVSVNTIEPITSHERKNSLKLNMGDAQVIQNFLCHAQIIYPNFFYSVDLNDEGCLRNVLWINSCSRAAYAYFDDVVTFDTTYLSDNYQVPLFAFIGVNNHKQSILLGCGLVADQTVETFIWMFRTWISCMSGRPPQMIISDRCSALESAIGEVFPRANHVISLSSVMKSIYETLAVFPDSEALFSLFNSSVYDSLKIEDFELSWQDIRQRFGLRDLKEIQTIYEIREKWAPAYLKGTFSAGLHGLGRGHFSSPFFNSYLTKDTSVKEFFGNYEIMMQNKMQKEASDELESKDLGPLLKTSCCYELQLSKLYTKAIFIEFQDEVVKMSSCLTITPVHSSGPLCTYLVKEVDVKDGMENSRNFEVIYDKAGMEVRCICNCMNFKGYLCCHALSVLNNNGVKEIPSFYILSRWRKDVPRSHVLDCDSGNIDLANPLQWHDHLYRKAMQVVEVGMISTHHCTVALQAFQEALNKIHLLTDNNS</sequence>
<organism evidence="1 2">
    <name type="scientific">Melastoma candidum</name>
    <dbReference type="NCBI Taxonomy" id="119954"/>
    <lineage>
        <taxon>Eukaryota</taxon>
        <taxon>Viridiplantae</taxon>
        <taxon>Streptophyta</taxon>
        <taxon>Embryophyta</taxon>
        <taxon>Tracheophyta</taxon>
        <taxon>Spermatophyta</taxon>
        <taxon>Magnoliopsida</taxon>
        <taxon>eudicotyledons</taxon>
        <taxon>Gunneridae</taxon>
        <taxon>Pentapetalae</taxon>
        <taxon>rosids</taxon>
        <taxon>malvids</taxon>
        <taxon>Myrtales</taxon>
        <taxon>Melastomataceae</taxon>
        <taxon>Melastomatoideae</taxon>
        <taxon>Melastomateae</taxon>
        <taxon>Melastoma</taxon>
    </lineage>
</organism>